<gene>
    <name evidence="1" type="ORF">DLK05_12170</name>
</gene>
<reference evidence="1 2" key="1">
    <citation type="submission" date="2018-11" db="EMBL/GenBank/DDBJ databases">
        <title>Parancylomarina longa gen. nov., sp. nov., isolated from sediments of southern Okinawa.</title>
        <authorList>
            <person name="Fu T."/>
        </authorList>
    </citation>
    <scope>NUCLEOTIDE SEQUENCE [LARGE SCALE GENOMIC DNA]</scope>
    <source>
        <strain evidence="1 2">T3-2 S1-C</strain>
    </source>
</reference>
<evidence type="ECO:0000313" key="1">
    <source>
        <dbReference type="EMBL" id="RUT77675.1"/>
    </source>
</evidence>
<dbReference type="Gene3D" id="3.40.50.150">
    <property type="entry name" value="Vaccinia Virus protein VP39"/>
    <property type="match status" value="1"/>
</dbReference>
<comment type="caution">
    <text evidence="1">The sequence shown here is derived from an EMBL/GenBank/DDBJ whole genome shotgun (WGS) entry which is preliminary data.</text>
</comment>
<dbReference type="InterPro" id="IPR029063">
    <property type="entry name" value="SAM-dependent_MTases_sf"/>
</dbReference>
<dbReference type="Proteomes" id="UP000282985">
    <property type="component" value="Unassembled WGS sequence"/>
</dbReference>
<keyword evidence="1" id="KW-0489">Methyltransferase</keyword>
<keyword evidence="1" id="KW-0808">Transferase</keyword>
<dbReference type="GO" id="GO:0008168">
    <property type="term" value="F:methyltransferase activity"/>
    <property type="evidence" value="ECO:0007669"/>
    <property type="project" value="UniProtKB-KW"/>
</dbReference>
<proteinExistence type="predicted"/>
<evidence type="ECO:0000313" key="2">
    <source>
        <dbReference type="Proteomes" id="UP000282985"/>
    </source>
</evidence>
<keyword evidence="2" id="KW-1185">Reference proteome</keyword>
<dbReference type="RefSeq" id="WP_127344242.1">
    <property type="nucleotide sequence ID" value="NZ_RJJX01000017.1"/>
</dbReference>
<dbReference type="SUPFAM" id="SSF53335">
    <property type="entry name" value="S-adenosyl-L-methionine-dependent methyltransferases"/>
    <property type="match status" value="1"/>
</dbReference>
<dbReference type="OrthoDB" id="9816564at2"/>
<name>A0A434ATD4_9BACT</name>
<sequence length="210" mass="24493">MAPSCPLCGNSGKLFYERPNMFHYQCETCSGIFADKKFLPETEVERKHYTQHNNDVEDKGYQAFVSPITAAVLRDFTPKAKGLDFGAGTGPVISKVLSDKGFSIQQYDPFFHNHPHLLEDKYDYIACCEVIEHFHNPGKEFALLRNLLNRNGKLYCMTHIYDESIDFPKWYYKNDPTHVFIYHRNTLSWIQKEFGFNELMIDNRLIVFSL</sequence>
<dbReference type="EMBL" id="RJJX01000017">
    <property type="protein sequence ID" value="RUT77675.1"/>
    <property type="molecule type" value="Genomic_DNA"/>
</dbReference>
<dbReference type="Pfam" id="PF13489">
    <property type="entry name" value="Methyltransf_23"/>
    <property type="match status" value="1"/>
</dbReference>
<dbReference type="AlphaFoldDB" id="A0A434ATD4"/>
<protein>
    <submittedName>
        <fullName evidence="1">Class I SAM-dependent methyltransferase</fullName>
    </submittedName>
</protein>
<dbReference type="GO" id="GO:0032259">
    <property type="term" value="P:methylation"/>
    <property type="evidence" value="ECO:0007669"/>
    <property type="project" value="UniProtKB-KW"/>
</dbReference>
<accession>A0A434ATD4</accession>
<organism evidence="1 2">
    <name type="scientific">Ancylomarina longa</name>
    <dbReference type="NCBI Taxonomy" id="2487017"/>
    <lineage>
        <taxon>Bacteria</taxon>
        <taxon>Pseudomonadati</taxon>
        <taxon>Bacteroidota</taxon>
        <taxon>Bacteroidia</taxon>
        <taxon>Marinilabiliales</taxon>
        <taxon>Marinifilaceae</taxon>
        <taxon>Ancylomarina</taxon>
    </lineage>
</organism>